<organism evidence="1 2">
    <name type="scientific">Limnoglobus roseus</name>
    <dbReference type="NCBI Taxonomy" id="2598579"/>
    <lineage>
        <taxon>Bacteria</taxon>
        <taxon>Pseudomonadati</taxon>
        <taxon>Planctomycetota</taxon>
        <taxon>Planctomycetia</taxon>
        <taxon>Gemmatales</taxon>
        <taxon>Gemmataceae</taxon>
        <taxon>Limnoglobus</taxon>
    </lineage>
</organism>
<dbReference type="KEGG" id="lrs:PX52LOC_07606"/>
<dbReference type="EMBL" id="CP042425">
    <property type="protein sequence ID" value="QEL20502.1"/>
    <property type="molecule type" value="Genomic_DNA"/>
</dbReference>
<accession>A0A5C1AS21</accession>
<evidence type="ECO:0000313" key="2">
    <source>
        <dbReference type="Proteomes" id="UP000324974"/>
    </source>
</evidence>
<keyword evidence="2" id="KW-1185">Reference proteome</keyword>
<gene>
    <name evidence="1" type="ORF">PX52LOC_07606</name>
</gene>
<dbReference type="RefSeq" id="WP_149114797.1">
    <property type="nucleotide sequence ID" value="NZ_CP042425.1"/>
</dbReference>
<dbReference type="AlphaFoldDB" id="A0A5C1AS21"/>
<proteinExistence type="predicted"/>
<reference evidence="2" key="1">
    <citation type="submission" date="2019-08" db="EMBL/GenBank/DDBJ databases">
        <title>Limnoglobus roseus gen. nov., sp. nov., a novel freshwater planctomycete with a giant genome from the family Gemmataceae.</title>
        <authorList>
            <person name="Kulichevskaya I.S."/>
            <person name="Naumoff D.G."/>
            <person name="Miroshnikov K."/>
            <person name="Ivanova A."/>
            <person name="Philippov D.A."/>
            <person name="Hakobyan A."/>
            <person name="Rijpstra I.C."/>
            <person name="Sinninghe Damste J.S."/>
            <person name="Liesack W."/>
            <person name="Dedysh S.N."/>
        </authorList>
    </citation>
    <scope>NUCLEOTIDE SEQUENCE [LARGE SCALE GENOMIC DNA]</scope>
    <source>
        <strain evidence="2">PX52</strain>
    </source>
</reference>
<sequence length="99" mass="11585">MSFLFKPLADVLPGDELIFARDVRYRSATVFRILKAFQTTPEAIVVFGYWFDRRGFPRNRVFPFRLREPTPETMTALKTYLRDDRAWIVPACRDPGAGR</sequence>
<evidence type="ECO:0000313" key="1">
    <source>
        <dbReference type="EMBL" id="QEL20502.1"/>
    </source>
</evidence>
<dbReference type="Proteomes" id="UP000324974">
    <property type="component" value="Chromosome"/>
</dbReference>
<protein>
    <submittedName>
        <fullName evidence="1">Uncharacterized protein</fullName>
    </submittedName>
</protein>
<name>A0A5C1AS21_9BACT</name>